<dbReference type="PANTHER" id="PTHR30349">
    <property type="entry name" value="PHAGE INTEGRASE-RELATED"/>
    <property type="match status" value="1"/>
</dbReference>
<dbReference type="InterPro" id="IPR050090">
    <property type="entry name" value="Tyrosine_recombinase_XerCD"/>
</dbReference>
<keyword evidence="2" id="KW-0233">DNA recombination</keyword>
<dbReference type="GO" id="GO:0003677">
    <property type="term" value="F:DNA binding"/>
    <property type="evidence" value="ECO:0007669"/>
    <property type="project" value="UniProtKB-KW"/>
</dbReference>
<dbReference type="Pfam" id="PF00589">
    <property type="entry name" value="Phage_integrase"/>
    <property type="match status" value="1"/>
</dbReference>
<evidence type="ECO:0000256" key="1">
    <source>
        <dbReference type="ARBA" id="ARBA00023125"/>
    </source>
</evidence>
<dbReference type="GO" id="GO:0015074">
    <property type="term" value="P:DNA integration"/>
    <property type="evidence" value="ECO:0007669"/>
    <property type="project" value="InterPro"/>
</dbReference>
<gene>
    <name evidence="4" type="primary">xerD_54</name>
    <name evidence="4" type="ORF">SDC9_76873</name>
</gene>
<dbReference type="InterPro" id="IPR011010">
    <property type="entry name" value="DNA_brk_join_enz"/>
</dbReference>
<dbReference type="CDD" id="cd01188">
    <property type="entry name" value="INT_RitA_C_like"/>
    <property type="match status" value="1"/>
</dbReference>
<accession>A0A644YP03</accession>
<dbReference type="SUPFAM" id="SSF56349">
    <property type="entry name" value="DNA breaking-rejoining enzymes"/>
    <property type="match status" value="1"/>
</dbReference>
<name>A0A644YP03_9ZZZZ</name>
<protein>
    <submittedName>
        <fullName evidence="4">Tyrosine recombinase XerD</fullName>
    </submittedName>
</protein>
<dbReference type="EMBL" id="VSSQ01005756">
    <property type="protein sequence ID" value="MPM30325.1"/>
    <property type="molecule type" value="Genomic_DNA"/>
</dbReference>
<evidence type="ECO:0000256" key="2">
    <source>
        <dbReference type="ARBA" id="ARBA00023172"/>
    </source>
</evidence>
<dbReference type="Gene3D" id="1.10.443.10">
    <property type="entry name" value="Intergrase catalytic core"/>
    <property type="match status" value="1"/>
</dbReference>
<dbReference type="GO" id="GO:0006310">
    <property type="term" value="P:DNA recombination"/>
    <property type="evidence" value="ECO:0007669"/>
    <property type="project" value="UniProtKB-KW"/>
</dbReference>
<dbReference type="PANTHER" id="PTHR30349:SF41">
    <property type="entry name" value="INTEGRASE_RECOMBINASE PROTEIN MJ0367-RELATED"/>
    <property type="match status" value="1"/>
</dbReference>
<dbReference type="InterPro" id="IPR013762">
    <property type="entry name" value="Integrase-like_cat_sf"/>
</dbReference>
<dbReference type="PROSITE" id="PS51898">
    <property type="entry name" value="TYR_RECOMBINASE"/>
    <property type="match status" value="1"/>
</dbReference>
<dbReference type="InterPro" id="IPR002104">
    <property type="entry name" value="Integrase_catalytic"/>
</dbReference>
<organism evidence="4">
    <name type="scientific">bioreactor metagenome</name>
    <dbReference type="NCBI Taxonomy" id="1076179"/>
    <lineage>
        <taxon>unclassified sequences</taxon>
        <taxon>metagenomes</taxon>
        <taxon>ecological metagenomes</taxon>
    </lineage>
</organism>
<keyword evidence="1" id="KW-0238">DNA-binding</keyword>
<feature type="domain" description="Tyr recombinase" evidence="3">
    <location>
        <begin position="218"/>
        <end position="404"/>
    </location>
</feature>
<dbReference type="AlphaFoldDB" id="A0A644YP03"/>
<evidence type="ECO:0000313" key="4">
    <source>
        <dbReference type="EMBL" id="MPM30325.1"/>
    </source>
</evidence>
<sequence>MNSETVFLELMQMARSHMEEQGFTYTSVACYMRTWRSVYKFGISKGITHYSAALAEQYMLEKYRMSIGENSADGSRLSPYMAQKVRALQALTDFKLHGFVPKLTHGEVVYWPNEYKEMCESFMQNQKSLGYATQTCRKHELNLFHFVSFLHSRGVTTESLAADHICDYFKTLSHFSKAHLVNIKGTIVHSLQHFHRIGVLTDDLSKFVPRIHYHAKAKLNKVWGVEEIERMLNSIDRANPTGKRDYAIMAIAANLGLRTGDIIGLTIENFDWNQGCINLTQQKTSEPLTLPLTEQIGKAIIDYWMNGRPSTVAREIFVQHTLPYQRLSDGLVYYLFNKYYESSGIQASESRQHGMHSLRHSLASRLLEKDTPVNVIGNILGHVNSNSASSYLRIDIEKLRKCTLEVPDYE</sequence>
<evidence type="ECO:0000259" key="3">
    <source>
        <dbReference type="PROSITE" id="PS51898"/>
    </source>
</evidence>
<reference evidence="4" key="1">
    <citation type="submission" date="2019-08" db="EMBL/GenBank/DDBJ databases">
        <authorList>
            <person name="Kucharzyk K."/>
            <person name="Murdoch R.W."/>
            <person name="Higgins S."/>
            <person name="Loffler F."/>
        </authorList>
    </citation>
    <scope>NUCLEOTIDE SEQUENCE</scope>
</reference>
<comment type="caution">
    <text evidence="4">The sequence shown here is derived from an EMBL/GenBank/DDBJ whole genome shotgun (WGS) entry which is preliminary data.</text>
</comment>
<proteinExistence type="predicted"/>